<feature type="region of interest" description="Disordered" evidence="1">
    <location>
        <begin position="245"/>
        <end position="287"/>
    </location>
</feature>
<accession>A0A9W9K6C3</accession>
<comment type="caution">
    <text evidence="2">The sequence shown here is derived from an EMBL/GenBank/DDBJ whole genome shotgun (WGS) entry which is preliminary data.</text>
</comment>
<keyword evidence="3" id="KW-1185">Reference proteome</keyword>
<feature type="compositionally biased region" description="Basic and acidic residues" evidence="1">
    <location>
        <begin position="107"/>
        <end position="118"/>
    </location>
</feature>
<feature type="compositionally biased region" description="Basic and acidic residues" evidence="1">
    <location>
        <begin position="38"/>
        <end position="87"/>
    </location>
</feature>
<dbReference type="OrthoDB" id="4227165at2759"/>
<dbReference type="AlphaFoldDB" id="A0A9W9K6C3"/>
<reference evidence="2" key="1">
    <citation type="submission" date="2022-11" db="EMBL/GenBank/DDBJ databases">
        <authorList>
            <person name="Petersen C."/>
        </authorList>
    </citation>
    <scope>NUCLEOTIDE SEQUENCE</scope>
    <source>
        <strain evidence="2">IBT 30069</strain>
    </source>
</reference>
<evidence type="ECO:0000313" key="3">
    <source>
        <dbReference type="Proteomes" id="UP001149165"/>
    </source>
</evidence>
<gene>
    <name evidence="2" type="ORF">N7456_010077</name>
</gene>
<evidence type="ECO:0000313" key="2">
    <source>
        <dbReference type="EMBL" id="KAJ5094216.1"/>
    </source>
</evidence>
<evidence type="ECO:0000256" key="1">
    <source>
        <dbReference type="SAM" id="MobiDB-lite"/>
    </source>
</evidence>
<protein>
    <submittedName>
        <fullName evidence="2">Uncharacterized protein</fullName>
    </submittedName>
</protein>
<dbReference type="Proteomes" id="UP001149165">
    <property type="component" value="Unassembled WGS sequence"/>
</dbReference>
<proteinExistence type="predicted"/>
<organism evidence="2 3">
    <name type="scientific">Penicillium angulare</name>
    <dbReference type="NCBI Taxonomy" id="116970"/>
    <lineage>
        <taxon>Eukaryota</taxon>
        <taxon>Fungi</taxon>
        <taxon>Dikarya</taxon>
        <taxon>Ascomycota</taxon>
        <taxon>Pezizomycotina</taxon>
        <taxon>Eurotiomycetes</taxon>
        <taxon>Eurotiomycetidae</taxon>
        <taxon>Eurotiales</taxon>
        <taxon>Aspergillaceae</taxon>
        <taxon>Penicillium</taxon>
    </lineage>
</organism>
<dbReference type="EMBL" id="JAPQKH010000006">
    <property type="protein sequence ID" value="KAJ5094216.1"/>
    <property type="molecule type" value="Genomic_DNA"/>
</dbReference>
<feature type="region of interest" description="Disordered" evidence="1">
    <location>
        <begin position="38"/>
        <end position="181"/>
    </location>
</feature>
<feature type="region of interest" description="Disordered" evidence="1">
    <location>
        <begin position="198"/>
        <end position="230"/>
    </location>
</feature>
<name>A0A9W9K6C3_9EURO</name>
<reference evidence="2" key="2">
    <citation type="journal article" date="2023" name="IMA Fungus">
        <title>Comparative genomic study of the Penicillium genus elucidates a diverse pangenome and 15 lateral gene transfer events.</title>
        <authorList>
            <person name="Petersen C."/>
            <person name="Sorensen T."/>
            <person name="Nielsen M.R."/>
            <person name="Sondergaard T.E."/>
            <person name="Sorensen J.L."/>
            <person name="Fitzpatrick D.A."/>
            <person name="Frisvad J.C."/>
            <person name="Nielsen K.L."/>
        </authorList>
    </citation>
    <scope>NUCLEOTIDE SEQUENCE</scope>
    <source>
        <strain evidence="2">IBT 30069</strain>
    </source>
</reference>
<sequence length="356" mass="40163">MPEGKRIIIEKSSTVRRRYQRSDKRFKFTAKQLKQIEREEELDKRAKEIREKEKRRIANKKKRDEQEAKAREELQEARRQGLPDPHAKIPSSQPLLSKFLGFASRPVRTEEPPVEKPLAENTSAEESRVEEIPVDEPILETVFTKTSPEPTTTEPIAHDNDGDTEVDSAAGDTEPDSDGFDDLDEELEYEISALEGVGAAEEWKSPPPVELSNTTNTNTTFDGDDEFSDWSAFDDDEIMKEVEAAAAATKSNHHEVAPPINPAPINPTTVQPQTSHQPKPCSLPTLNESFRDETANFLDKDYSEEDFRTTINQPKPCSLPKLNESFRDETADFLEDVLSRGCGESFGELMQLGQMT</sequence>